<proteinExistence type="predicted"/>
<keyword evidence="3" id="KW-1185">Reference proteome</keyword>
<gene>
    <name evidence="2" type="ORF">ANN_17568</name>
</gene>
<dbReference type="PANTHER" id="PTHR46060">
    <property type="entry name" value="MARINER MOS1 TRANSPOSASE-LIKE PROTEIN"/>
    <property type="match status" value="1"/>
</dbReference>
<dbReference type="InterPro" id="IPR036397">
    <property type="entry name" value="RNaseH_sf"/>
</dbReference>
<evidence type="ECO:0000313" key="2">
    <source>
        <dbReference type="EMBL" id="KAJ4437424.1"/>
    </source>
</evidence>
<organism evidence="2 3">
    <name type="scientific">Periplaneta americana</name>
    <name type="common">American cockroach</name>
    <name type="synonym">Blatta americana</name>
    <dbReference type="NCBI Taxonomy" id="6978"/>
    <lineage>
        <taxon>Eukaryota</taxon>
        <taxon>Metazoa</taxon>
        <taxon>Ecdysozoa</taxon>
        <taxon>Arthropoda</taxon>
        <taxon>Hexapoda</taxon>
        <taxon>Insecta</taxon>
        <taxon>Pterygota</taxon>
        <taxon>Neoptera</taxon>
        <taxon>Polyneoptera</taxon>
        <taxon>Dictyoptera</taxon>
        <taxon>Blattodea</taxon>
        <taxon>Blattoidea</taxon>
        <taxon>Blattidae</taxon>
        <taxon>Blattinae</taxon>
        <taxon>Periplaneta</taxon>
    </lineage>
</organism>
<dbReference type="Gene3D" id="3.30.420.10">
    <property type="entry name" value="Ribonuclease H-like superfamily/Ribonuclease H"/>
    <property type="match status" value="2"/>
</dbReference>
<dbReference type="Proteomes" id="UP001148838">
    <property type="component" value="Unassembled WGS sequence"/>
</dbReference>
<accession>A0ABQ8STA8</accession>
<dbReference type="EMBL" id="JAJSOF020000021">
    <property type="protein sequence ID" value="KAJ4437424.1"/>
    <property type="molecule type" value="Genomic_DNA"/>
</dbReference>
<feature type="region of interest" description="Disordered" evidence="1">
    <location>
        <begin position="43"/>
        <end position="64"/>
    </location>
</feature>
<sequence length="254" mass="29606">MAGLCEGGNEPPGSLKASKRGTVARWVRVFNEGRDRVENMARPGHPSVSEEEVQAVSALSDNDRRETNRLNMRKIATRWVPWDLSEAQRWIRYDTAQTQLVRYDREGDDFLRHIVAFDETWARSYEPLLKRQSNEWRHYGSPRKHVSQNHPILLQDNARAHTAHTVADLYRRWGWEMFFHPPHSAELSSCDYDLIPKMKEPLRDVRFRTVPDILQAIGRSIRNINRTGAATGIIRLPHRWQRVVDNAGYYIEGL</sequence>
<name>A0ABQ8STA8_PERAM</name>
<reference evidence="2 3" key="1">
    <citation type="journal article" date="2022" name="Allergy">
        <title>Genome assembly and annotation of Periplaneta americana reveal a comprehensive cockroach allergen profile.</title>
        <authorList>
            <person name="Wang L."/>
            <person name="Xiong Q."/>
            <person name="Saelim N."/>
            <person name="Wang L."/>
            <person name="Nong W."/>
            <person name="Wan A.T."/>
            <person name="Shi M."/>
            <person name="Liu X."/>
            <person name="Cao Q."/>
            <person name="Hui J.H.L."/>
            <person name="Sookrung N."/>
            <person name="Leung T.F."/>
            <person name="Tungtrongchitr A."/>
            <person name="Tsui S.K.W."/>
        </authorList>
    </citation>
    <scope>NUCLEOTIDE SEQUENCE [LARGE SCALE GENOMIC DNA]</scope>
    <source>
        <strain evidence="2">PWHHKU_190912</strain>
    </source>
</reference>
<protein>
    <recommendedName>
        <fullName evidence="4">Tc1-like transposase DDE domain-containing protein</fullName>
    </recommendedName>
</protein>
<evidence type="ECO:0000256" key="1">
    <source>
        <dbReference type="SAM" id="MobiDB-lite"/>
    </source>
</evidence>
<evidence type="ECO:0008006" key="4">
    <source>
        <dbReference type="Google" id="ProtNLM"/>
    </source>
</evidence>
<dbReference type="InterPro" id="IPR052709">
    <property type="entry name" value="Transposase-MT_Hybrid"/>
</dbReference>
<dbReference type="PANTHER" id="PTHR46060:SF1">
    <property type="entry name" value="MARINER MOS1 TRANSPOSASE-LIKE PROTEIN"/>
    <property type="match status" value="1"/>
</dbReference>
<comment type="caution">
    <text evidence="2">The sequence shown here is derived from an EMBL/GenBank/DDBJ whole genome shotgun (WGS) entry which is preliminary data.</text>
</comment>
<evidence type="ECO:0000313" key="3">
    <source>
        <dbReference type="Proteomes" id="UP001148838"/>
    </source>
</evidence>